<dbReference type="InterPro" id="IPR036249">
    <property type="entry name" value="Thioredoxin-like_sf"/>
</dbReference>
<dbReference type="Gene3D" id="3.40.30.10">
    <property type="entry name" value="Glutaredoxin"/>
    <property type="match status" value="1"/>
</dbReference>
<accession>A0A506U9E9</accession>
<dbReference type="NCBIfam" id="TIGR02174">
    <property type="entry name" value="CXXU_selWTH"/>
    <property type="match status" value="1"/>
</dbReference>
<dbReference type="PANTHER" id="PTHR36417:SF2">
    <property type="entry name" value="SELENOPROTEIN DOMAIN PROTEIN (AFU_ORTHOLOGUE AFUA_1G05220)"/>
    <property type="match status" value="1"/>
</dbReference>
<dbReference type="Proteomes" id="UP000318801">
    <property type="component" value="Unassembled WGS sequence"/>
</dbReference>
<dbReference type="AlphaFoldDB" id="A0A506U9E9"/>
<dbReference type="EMBL" id="VHLG01000004">
    <property type="protein sequence ID" value="TPW31003.1"/>
    <property type="molecule type" value="Genomic_DNA"/>
</dbReference>
<dbReference type="RefSeq" id="WP_141148875.1">
    <property type="nucleotide sequence ID" value="NZ_VHLG01000004.1"/>
</dbReference>
<evidence type="ECO:0000256" key="1">
    <source>
        <dbReference type="ARBA" id="ARBA00023284"/>
    </source>
</evidence>
<protein>
    <submittedName>
        <fullName evidence="2">SelT/SelW/SelH family protein</fullName>
    </submittedName>
</protein>
<evidence type="ECO:0000313" key="2">
    <source>
        <dbReference type="EMBL" id="TPW31003.1"/>
    </source>
</evidence>
<dbReference type="SUPFAM" id="SSF52833">
    <property type="entry name" value="Thioredoxin-like"/>
    <property type="match status" value="1"/>
</dbReference>
<dbReference type="Pfam" id="PF10262">
    <property type="entry name" value="Rdx"/>
    <property type="match status" value="1"/>
</dbReference>
<dbReference type="OrthoDB" id="9811366at2"/>
<reference evidence="2 3" key="1">
    <citation type="submission" date="2019-06" db="EMBL/GenBank/DDBJ databases">
        <authorList>
            <person name="Li M."/>
        </authorList>
    </citation>
    <scope>NUCLEOTIDE SEQUENCE [LARGE SCALE GENOMIC DNA]</scope>
    <source>
        <strain evidence="2 3">BGMRC2036</strain>
    </source>
</reference>
<name>A0A506U9E9_9HYPH</name>
<comment type="caution">
    <text evidence="2">The sequence shown here is derived from an EMBL/GenBank/DDBJ whole genome shotgun (WGS) entry which is preliminary data.</text>
</comment>
<keyword evidence="3" id="KW-1185">Reference proteome</keyword>
<proteinExistence type="predicted"/>
<keyword evidence="1" id="KW-0676">Redox-active center</keyword>
<evidence type="ECO:0000313" key="3">
    <source>
        <dbReference type="Proteomes" id="UP000318801"/>
    </source>
</evidence>
<dbReference type="PANTHER" id="PTHR36417">
    <property type="entry name" value="SELENOPROTEIN DOMAIN PROTEIN (AFU_ORTHOLOGUE AFUA_1G05220)"/>
    <property type="match status" value="1"/>
</dbReference>
<gene>
    <name evidence="2" type="ORF">FJU08_10115</name>
</gene>
<dbReference type="InterPro" id="IPR011893">
    <property type="entry name" value="Selenoprotein_Rdx-typ"/>
</dbReference>
<sequence>MTGKPSVRFVYCSMCNWLMRSAWMAQELLSTFSQELHAVTLEPRSGGIFEIYVDEKLVWERKRDGGFPSPKQLKQLVRDVVDPDRDLGHVDRSDPA</sequence>
<organism evidence="2 3">
    <name type="scientific">Martelella alba</name>
    <dbReference type="NCBI Taxonomy" id="2590451"/>
    <lineage>
        <taxon>Bacteria</taxon>
        <taxon>Pseudomonadati</taxon>
        <taxon>Pseudomonadota</taxon>
        <taxon>Alphaproteobacteria</taxon>
        <taxon>Hyphomicrobiales</taxon>
        <taxon>Aurantimonadaceae</taxon>
        <taxon>Martelella</taxon>
    </lineage>
</organism>